<evidence type="ECO:0000313" key="2">
    <source>
        <dbReference type="Proteomes" id="UP000031443"/>
    </source>
</evidence>
<evidence type="ECO:0000313" key="1">
    <source>
        <dbReference type="EMBL" id="EMP39988.1"/>
    </source>
</evidence>
<gene>
    <name evidence="1" type="ORF">UY3_02779</name>
</gene>
<accession>M7C666</accession>
<sequence length="539" mass="63664">MASQDPLIGGFRASDALSQRMIDCLMVTPSAMAEQLAEQRRLLLGRCQKEMKGQEKETQLTALEEELTRDAKTFLETYKRRYESHTINKRVMEEARQEHTEFLKEKDALSQRMIHCLIVKPSAIAEQLVEQRRLLLGRCQKEMMEPEKETRLTTLDEELTREDETFLETYKRRYESHTINQRVMERAHKEHAEFLKEKDALSQRMIDCLKVTPSAMKDQLVGQRTTLLCQCQKEMMELEKETRLTTLEKELPQEAKTFLETYRWRYQSHTANQAVMERARKEHADFLREKDALSQRMIDCLKVTPSAMKDQLEAQRTTLLCQCQKEMMELEKETRLTTLEKELAQEAKTFLETYRWRYQSHTANQAVMERARKEHADFLKEKDALSQRMIDCLKVTPSAMKDQLEAQRTTLLCQCQKEMMELEKETRLTTLEKELAQEAKTFLETYRWRYQSHTANQAVMERARKEHADFLKEKDALSQRMIDCLKVTPSAMKDQLEAQRTTLLCQCQKEMMELEKETRLTTLEKELAQEAKTFLGDGW</sequence>
<name>M7C666_CHEMY</name>
<protein>
    <submittedName>
        <fullName evidence="1">Uncharacterized protein</fullName>
    </submittedName>
</protein>
<organism evidence="1 2">
    <name type="scientific">Chelonia mydas</name>
    <name type="common">Green sea-turtle</name>
    <name type="synonym">Chelonia agassizi</name>
    <dbReference type="NCBI Taxonomy" id="8469"/>
    <lineage>
        <taxon>Eukaryota</taxon>
        <taxon>Metazoa</taxon>
        <taxon>Chordata</taxon>
        <taxon>Craniata</taxon>
        <taxon>Vertebrata</taxon>
        <taxon>Euteleostomi</taxon>
        <taxon>Archelosauria</taxon>
        <taxon>Testudinata</taxon>
        <taxon>Testudines</taxon>
        <taxon>Cryptodira</taxon>
        <taxon>Durocryptodira</taxon>
        <taxon>Americhelydia</taxon>
        <taxon>Chelonioidea</taxon>
        <taxon>Cheloniidae</taxon>
        <taxon>Chelonia</taxon>
    </lineage>
</organism>
<reference evidence="2" key="1">
    <citation type="journal article" date="2013" name="Nat. Genet.">
        <title>The draft genomes of soft-shell turtle and green sea turtle yield insights into the development and evolution of the turtle-specific body plan.</title>
        <authorList>
            <person name="Wang Z."/>
            <person name="Pascual-Anaya J."/>
            <person name="Zadissa A."/>
            <person name="Li W."/>
            <person name="Niimura Y."/>
            <person name="Huang Z."/>
            <person name="Li C."/>
            <person name="White S."/>
            <person name="Xiong Z."/>
            <person name="Fang D."/>
            <person name="Wang B."/>
            <person name="Ming Y."/>
            <person name="Chen Y."/>
            <person name="Zheng Y."/>
            <person name="Kuraku S."/>
            <person name="Pignatelli M."/>
            <person name="Herrero J."/>
            <person name="Beal K."/>
            <person name="Nozawa M."/>
            <person name="Li Q."/>
            <person name="Wang J."/>
            <person name="Zhang H."/>
            <person name="Yu L."/>
            <person name="Shigenobu S."/>
            <person name="Wang J."/>
            <person name="Liu J."/>
            <person name="Flicek P."/>
            <person name="Searle S."/>
            <person name="Wang J."/>
            <person name="Kuratani S."/>
            <person name="Yin Y."/>
            <person name="Aken B."/>
            <person name="Zhang G."/>
            <person name="Irie N."/>
        </authorList>
    </citation>
    <scope>NUCLEOTIDE SEQUENCE [LARGE SCALE GENOMIC DNA]</scope>
</reference>
<dbReference type="Gene3D" id="1.20.58.420">
    <property type="entry name" value="AHSP"/>
    <property type="match status" value="2"/>
</dbReference>
<proteinExistence type="predicted"/>
<dbReference type="Proteomes" id="UP000031443">
    <property type="component" value="Unassembled WGS sequence"/>
</dbReference>
<dbReference type="AlphaFoldDB" id="M7C666"/>
<keyword evidence="2" id="KW-1185">Reference proteome</keyword>
<dbReference type="EMBL" id="KB515018">
    <property type="protein sequence ID" value="EMP39988.1"/>
    <property type="molecule type" value="Genomic_DNA"/>
</dbReference>